<dbReference type="InterPro" id="IPR003439">
    <property type="entry name" value="ABC_transporter-like_ATP-bd"/>
</dbReference>
<organism evidence="4 5">
    <name type="scientific">Brettanomyces naardenensis</name>
    <name type="common">Yeast</name>
    <dbReference type="NCBI Taxonomy" id="13370"/>
    <lineage>
        <taxon>Eukaryota</taxon>
        <taxon>Fungi</taxon>
        <taxon>Dikarya</taxon>
        <taxon>Ascomycota</taxon>
        <taxon>Saccharomycotina</taxon>
        <taxon>Pichiomycetes</taxon>
        <taxon>Pichiales</taxon>
        <taxon>Pichiaceae</taxon>
        <taxon>Brettanomyces</taxon>
    </lineage>
</organism>
<dbReference type="AlphaFoldDB" id="A0A448YF27"/>
<dbReference type="EMBL" id="CAACVR010000001">
    <property type="protein sequence ID" value="VEU19512.1"/>
    <property type="molecule type" value="Genomic_DNA"/>
</dbReference>
<proteinExistence type="predicted"/>
<feature type="domain" description="ABC transporter" evidence="3">
    <location>
        <begin position="295"/>
        <end position="515"/>
    </location>
</feature>
<keyword evidence="1" id="KW-0547">Nucleotide-binding</keyword>
<evidence type="ECO:0000259" key="3">
    <source>
        <dbReference type="PROSITE" id="PS50893"/>
    </source>
</evidence>
<keyword evidence="2" id="KW-0067">ATP-binding</keyword>
<dbReference type="InterPro" id="IPR050334">
    <property type="entry name" value="Molybdenum_import_ModC"/>
</dbReference>
<reference evidence="4 5" key="1">
    <citation type="submission" date="2018-12" db="EMBL/GenBank/DDBJ databases">
        <authorList>
            <person name="Tiukova I."/>
            <person name="Dainat J."/>
        </authorList>
    </citation>
    <scope>NUCLEOTIDE SEQUENCE [LARGE SCALE GENOMIC DNA]</scope>
</reference>
<dbReference type="PANTHER" id="PTHR43514:SF4">
    <property type="entry name" value="ABC TRANSPORTER I FAMILY MEMBER 10"/>
    <property type="match status" value="1"/>
</dbReference>
<dbReference type="PROSITE" id="PS50893">
    <property type="entry name" value="ABC_TRANSPORTER_2"/>
    <property type="match status" value="2"/>
</dbReference>
<keyword evidence="5" id="KW-1185">Reference proteome</keyword>
<sequence>MSLVKLADATFTSSLGYGKKALRIFNEPINFSIGKKEKWAIVGDSNKTNFLKVLAGSYLPNKPTARTYPEELKNPRFNTELLKFVNNGNWGYGAQDQSGGFTHLSGRYEFFKDLEIDIKVRDFIASKHDNSNVEYDPERLEYLLECLDLKGLEDKFLTVLSNGQFRRARIAKVLYREPGLLLIDDPFLGLDPVATERVSDVLEKIAYSDSEPTTVAVGLRVQDDIPEWIEKVAIVDKTGVPLQGEISDLKSELQRLKEEFYNHHEAVKMRVSERIQVNNIEKNTAVGDPAPTAMIEMTNVSIKYKGVPVIKDLNWTVNEGEKWHIRGRNGSGKTTLLSLITLDHPQSWSRNIKVEGKHRAAGNVNYFDVNKSIGFTSPELHAIFPRNLSVFQAISTGYVVGSYIPPKNLTREQKDKIIDYLKMVELEDKKDSKFGDLTVSHQKVVLLLRALINDPKILILDESLSAMTDEDVIKGKCIVDQWDKGCCLIIGHVDEEVPDCDKYILMNQARNGIYEIGDVAN</sequence>
<accession>A0A448YF27</accession>
<protein>
    <submittedName>
        <fullName evidence="4">DEKNAAC100164</fullName>
    </submittedName>
</protein>
<dbReference type="Proteomes" id="UP000290900">
    <property type="component" value="Unassembled WGS sequence"/>
</dbReference>
<dbReference type="FunCoup" id="A0A448YF27">
    <property type="interactions" value="63"/>
</dbReference>
<evidence type="ECO:0000256" key="2">
    <source>
        <dbReference type="ARBA" id="ARBA00022840"/>
    </source>
</evidence>
<dbReference type="Pfam" id="PF00005">
    <property type="entry name" value="ABC_tran"/>
    <property type="match status" value="2"/>
</dbReference>
<dbReference type="PANTHER" id="PTHR43514">
    <property type="entry name" value="ABC TRANSPORTER I FAMILY MEMBER 10"/>
    <property type="match status" value="1"/>
</dbReference>
<dbReference type="InterPro" id="IPR027417">
    <property type="entry name" value="P-loop_NTPase"/>
</dbReference>
<evidence type="ECO:0000313" key="5">
    <source>
        <dbReference type="Proteomes" id="UP000290900"/>
    </source>
</evidence>
<feature type="domain" description="ABC transporter" evidence="3">
    <location>
        <begin position="4"/>
        <end position="262"/>
    </location>
</feature>
<dbReference type="GO" id="GO:0005524">
    <property type="term" value="F:ATP binding"/>
    <property type="evidence" value="ECO:0007669"/>
    <property type="project" value="UniProtKB-KW"/>
</dbReference>
<dbReference type="OrthoDB" id="10255969at2759"/>
<evidence type="ECO:0000256" key="1">
    <source>
        <dbReference type="ARBA" id="ARBA00022741"/>
    </source>
</evidence>
<dbReference type="InParanoid" id="A0A448YF27"/>
<dbReference type="SMART" id="SM00382">
    <property type="entry name" value="AAA"/>
    <property type="match status" value="2"/>
</dbReference>
<name>A0A448YF27_BRENA</name>
<dbReference type="InterPro" id="IPR003593">
    <property type="entry name" value="AAA+_ATPase"/>
</dbReference>
<dbReference type="Gene3D" id="3.40.50.300">
    <property type="entry name" value="P-loop containing nucleotide triphosphate hydrolases"/>
    <property type="match status" value="2"/>
</dbReference>
<gene>
    <name evidence="4" type="ORF">BRENAR_LOCUS249</name>
</gene>
<dbReference type="GO" id="GO:0016887">
    <property type="term" value="F:ATP hydrolysis activity"/>
    <property type="evidence" value="ECO:0007669"/>
    <property type="project" value="InterPro"/>
</dbReference>
<dbReference type="SUPFAM" id="SSF52540">
    <property type="entry name" value="P-loop containing nucleoside triphosphate hydrolases"/>
    <property type="match status" value="2"/>
</dbReference>
<evidence type="ECO:0000313" key="4">
    <source>
        <dbReference type="EMBL" id="VEU19512.1"/>
    </source>
</evidence>
<dbReference type="STRING" id="13370.A0A448YF27"/>